<dbReference type="PANTHER" id="PTHR30244">
    <property type="entry name" value="TRANSAMINASE"/>
    <property type="match status" value="1"/>
</dbReference>
<dbReference type="GO" id="GO:0030170">
    <property type="term" value="F:pyridoxal phosphate binding"/>
    <property type="evidence" value="ECO:0007669"/>
    <property type="project" value="TreeGrafter"/>
</dbReference>
<evidence type="ECO:0000313" key="9">
    <source>
        <dbReference type="Proteomes" id="UP000632849"/>
    </source>
</evidence>
<dbReference type="InterPro" id="IPR000653">
    <property type="entry name" value="DegT/StrS_aminotransferase"/>
</dbReference>
<dbReference type="AlphaFoldDB" id="A0A919ENA6"/>
<dbReference type="GO" id="GO:0000271">
    <property type="term" value="P:polysaccharide biosynthetic process"/>
    <property type="evidence" value="ECO:0007669"/>
    <property type="project" value="TreeGrafter"/>
</dbReference>
<evidence type="ECO:0000256" key="6">
    <source>
        <dbReference type="PIRSR" id="PIRSR000390-1"/>
    </source>
</evidence>
<dbReference type="InterPro" id="IPR015424">
    <property type="entry name" value="PyrdxlP-dep_Trfase"/>
</dbReference>
<name>A0A919ENA6_STRFL</name>
<feature type="modified residue" description="N6-(pyridoxal phosphate)lysine" evidence="7">
    <location>
        <position position="211"/>
    </location>
</feature>
<evidence type="ECO:0000256" key="4">
    <source>
        <dbReference type="ARBA" id="ARBA00022898"/>
    </source>
</evidence>
<keyword evidence="9" id="KW-1185">Reference proteome</keyword>
<evidence type="ECO:0000313" key="8">
    <source>
        <dbReference type="EMBL" id="GHG05821.1"/>
    </source>
</evidence>
<evidence type="ECO:0000256" key="1">
    <source>
        <dbReference type="ARBA" id="ARBA00001933"/>
    </source>
</evidence>
<gene>
    <name evidence="8" type="ORF">GCM10017667_40980</name>
</gene>
<sequence length="403" mass="43398">MAVDTSTVPDVAPELLRWPIEPQQGGWYTAAEHAALARVIEESDDWRTGWRQAAYLVRFEEAFAAYCGAGHAAGFNSGGTALEMVLRALELEAGDEVVSCAVNFVGPHVAVVGQGGRLVLAEPDPTTLGLDPADTEQRLTARTRAILLTHWNGAVADVARFVELAARCPHPVHGPPKVIVDAARACGGRTPSGARVGAEGWATVFSFESKKLMTTLGQGGMVTTRDPALDERLRLLRGYGGLGESWGTNQMLSKAQAAVGLVQLGRLDEMNAARIARAHARTRALADVAELTLPPTWEEGRHLYYRHNLLVPNAWAGAGRDELMHVLAERYGVGSIISDPVTPHSKTLIRRHTAGQDVPRAERLAARLLCPVFHPRISDADEAAICDAIRRAVADVARTHPTI</sequence>
<dbReference type="PANTHER" id="PTHR30244:SF34">
    <property type="entry name" value="DTDP-4-AMINO-4,6-DIDEOXYGALACTOSE TRANSAMINASE"/>
    <property type="match status" value="1"/>
</dbReference>
<dbReference type="Proteomes" id="UP000632849">
    <property type="component" value="Unassembled WGS sequence"/>
</dbReference>
<reference evidence="8" key="2">
    <citation type="submission" date="2020-09" db="EMBL/GenBank/DDBJ databases">
        <authorList>
            <person name="Sun Q."/>
            <person name="Ohkuma M."/>
        </authorList>
    </citation>
    <scope>NUCLEOTIDE SEQUENCE</scope>
    <source>
        <strain evidence="8">JCM 4122</strain>
    </source>
</reference>
<protein>
    <submittedName>
        <fullName evidence="8">Aminotransferase</fullName>
    </submittedName>
</protein>
<keyword evidence="4 7" id="KW-0663">Pyridoxal phosphate</keyword>
<evidence type="ECO:0000256" key="3">
    <source>
        <dbReference type="ARBA" id="ARBA00022679"/>
    </source>
</evidence>
<reference evidence="8" key="1">
    <citation type="journal article" date="2014" name="Int. J. Syst. Evol. Microbiol.">
        <title>Complete genome sequence of Corynebacterium casei LMG S-19264T (=DSM 44701T), isolated from a smear-ripened cheese.</title>
        <authorList>
            <consortium name="US DOE Joint Genome Institute (JGI-PGF)"/>
            <person name="Walter F."/>
            <person name="Albersmeier A."/>
            <person name="Kalinowski J."/>
            <person name="Ruckert C."/>
        </authorList>
    </citation>
    <scope>NUCLEOTIDE SEQUENCE</scope>
    <source>
        <strain evidence="8">JCM 4122</strain>
    </source>
</reference>
<dbReference type="SUPFAM" id="SSF53383">
    <property type="entry name" value="PLP-dependent transferases"/>
    <property type="match status" value="1"/>
</dbReference>
<dbReference type="InterPro" id="IPR015422">
    <property type="entry name" value="PyrdxlP-dep_Trfase_small"/>
</dbReference>
<keyword evidence="3" id="KW-0808">Transferase</keyword>
<evidence type="ECO:0000256" key="2">
    <source>
        <dbReference type="ARBA" id="ARBA00022576"/>
    </source>
</evidence>
<proteinExistence type="inferred from homology"/>
<dbReference type="RefSeq" id="WP_190042506.1">
    <property type="nucleotide sequence ID" value="NZ_BNBE01000002.1"/>
</dbReference>
<feature type="active site" description="Proton acceptor" evidence="6">
    <location>
        <position position="211"/>
    </location>
</feature>
<dbReference type="PIRSF" id="PIRSF000390">
    <property type="entry name" value="PLP_StrS"/>
    <property type="match status" value="1"/>
</dbReference>
<dbReference type="Pfam" id="PF01041">
    <property type="entry name" value="DegT_DnrJ_EryC1"/>
    <property type="match status" value="1"/>
</dbReference>
<dbReference type="GO" id="GO:0008483">
    <property type="term" value="F:transaminase activity"/>
    <property type="evidence" value="ECO:0007669"/>
    <property type="project" value="UniProtKB-KW"/>
</dbReference>
<dbReference type="EMBL" id="BNBE01000002">
    <property type="protein sequence ID" value="GHG05821.1"/>
    <property type="molecule type" value="Genomic_DNA"/>
</dbReference>
<evidence type="ECO:0000256" key="7">
    <source>
        <dbReference type="PIRSR" id="PIRSR000390-2"/>
    </source>
</evidence>
<organism evidence="8 9">
    <name type="scientific">Streptomyces filamentosus</name>
    <name type="common">Streptomyces roseosporus</name>
    <dbReference type="NCBI Taxonomy" id="67294"/>
    <lineage>
        <taxon>Bacteria</taxon>
        <taxon>Bacillati</taxon>
        <taxon>Actinomycetota</taxon>
        <taxon>Actinomycetes</taxon>
        <taxon>Kitasatosporales</taxon>
        <taxon>Streptomycetaceae</taxon>
        <taxon>Streptomyces</taxon>
    </lineage>
</organism>
<keyword evidence="2 8" id="KW-0032">Aminotransferase</keyword>
<dbReference type="InterPro" id="IPR015421">
    <property type="entry name" value="PyrdxlP-dep_Trfase_major"/>
</dbReference>
<comment type="cofactor">
    <cofactor evidence="1">
        <name>pyridoxal 5'-phosphate</name>
        <dbReference type="ChEBI" id="CHEBI:597326"/>
    </cofactor>
</comment>
<dbReference type="Gene3D" id="3.40.640.10">
    <property type="entry name" value="Type I PLP-dependent aspartate aminotransferase-like (Major domain)"/>
    <property type="match status" value="1"/>
</dbReference>
<comment type="caution">
    <text evidence="8">The sequence shown here is derived from an EMBL/GenBank/DDBJ whole genome shotgun (WGS) entry which is preliminary data.</text>
</comment>
<comment type="similarity">
    <text evidence="5">Belongs to the DegT/DnrJ/EryC1 family. L-glutamine:2-deoxy-scyllo-inosose/scyllo-inosose aminotransferase subfamily.</text>
</comment>
<dbReference type="Gene3D" id="3.90.1150.10">
    <property type="entry name" value="Aspartate Aminotransferase, domain 1"/>
    <property type="match status" value="1"/>
</dbReference>
<accession>A0A919ENA6</accession>
<evidence type="ECO:0000256" key="5">
    <source>
        <dbReference type="ARBA" id="ARBA00038398"/>
    </source>
</evidence>